<sequence length="181" mass="20276">MFGRKVGGLFGGGGDVTTVPVSDVKSFSFGVVSQSAVNRLTEEQKEEIQESYFIFDPSETGLDAKALRAAMRSLGFDPSKDDLRKLMNNNAIVDETQFMEIMAYQMNLQVMEDELRVAFELFDKEKSGRITLQNLRQAVASLGENLTDDDLVRMIEAADLDKDGEVSFEEYSDIMKKSGMW</sequence>
<dbReference type="InterPro" id="IPR002048">
    <property type="entry name" value="EF_hand_dom"/>
</dbReference>
<protein>
    <recommendedName>
        <fullName evidence="3">EF-hand domain-containing protein</fullName>
    </recommendedName>
</protein>
<dbReference type="InterPro" id="IPR011992">
    <property type="entry name" value="EF-hand-dom_pair"/>
</dbReference>
<dbReference type="InterPro" id="IPR018247">
    <property type="entry name" value="EF_Hand_1_Ca_BS"/>
</dbReference>
<accession>A0A7S0ZID2</accession>
<dbReference type="CDD" id="cd00051">
    <property type="entry name" value="EFh"/>
    <property type="match status" value="1"/>
</dbReference>
<name>A0A7S0ZID2_9RHOD</name>
<reference evidence="4" key="1">
    <citation type="submission" date="2021-01" db="EMBL/GenBank/DDBJ databases">
        <authorList>
            <person name="Corre E."/>
            <person name="Pelletier E."/>
            <person name="Niang G."/>
            <person name="Scheremetjew M."/>
            <person name="Finn R."/>
            <person name="Kale V."/>
            <person name="Holt S."/>
            <person name="Cochrane G."/>
            <person name="Meng A."/>
            <person name="Brown T."/>
            <person name="Cohen L."/>
        </authorList>
    </citation>
    <scope>NUCLEOTIDE SEQUENCE</scope>
    <source>
        <strain evidence="4">CCMP3278</strain>
    </source>
</reference>
<keyword evidence="1" id="KW-0677">Repeat</keyword>
<dbReference type="PANTHER" id="PTHR23048">
    <property type="entry name" value="MYOSIN LIGHT CHAIN 1, 3"/>
    <property type="match status" value="1"/>
</dbReference>
<feature type="domain" description="EF-hand" evidence="3">
    <location>
        <begin position="110"/>
        <end position="145"/>
    </location>
</feature>
<dbReference type="SMART" id="SM00054">
    <property type="entry name" value="EFh"/>
    <property type="match status" value="2"/>
</dbReference>
<dbReference type="Pfam" id="PF13499">
    <property type="entry name" value="EF-hand_7"/>
    <property type="match status" value="1"/>
</dbReference>
<dbReference type="EMBL" id="HBFP01009997">
    <property type="protein sequence ID" value="CAD8822782.1"/>
    <property type="molecule type" value="Transcribed_RNA"/>
</dbReference>
<dbReference type="GO" id="GO:0005509">
    <property type="term" value="F:calcium ion binding"/>
    <property type="evidence" value="ECO:0007669"/>
    <property type="project" value="InterPro"/>
</dbReference>
<dbReference type="GO" id="GO:0016460">
    <property type="term" value="C:myosin II complex"/>
    <property type="evidence" value="ECO:0007669"/>
    <property type="project" value="TreeGrafter"/>
</dbReference>
<keyword evidence="2" id="KW-0106">Calcium</keyword>
<evidence type="ECO:0000256" key="2">
    <source>
        <dbReference type="ARBA" id="ARBA00022837"/>
    </source>
</evidence>
<evidence type="ECO:0000256" key="1">
    <source>
        <dbReference type="ARBA" id="ARBA00022737"/>
    </source>
</evidence>
<proteinExistence type="predicted"/>
<evidence type="ECO:0000259" key="3">
    <source>
        <dbReference type="PROSITE" id="PS50222"/>
    </source>
</evidence>
<feature type="domain" description="EF-hand" evidence="3">
    <location>
        <begin position="146"/>
        <end position="181"/>
    </location>
</feature>
<organism evidence="4">
    <name type="scientific">Timspurckia oligopyrenoides</name>
    <dbReference type="NCBI Taxonomy" id="708627"/>
    <lineage>
        <taxon>Eukaryota</taxon>
        <taxon>Rhodophyta</taxon>
        <taxon>Bangiophyceae</taxon>
        <taxon>Porphyridiales</taxon>
        <taxon>Porphyridiaceae</taxon>
        <taxon>Timspurckia</taxon>
    </lineage>
</organism>
<evidence type="ECO:0000313" key="4">
    <source>
        <dbReference type="EMBL" id="CAD8822782.1"/>
    </source>
</evidence>
<dbReference type="InterPro" id="IPR050230">
    <property type="entry name" value="CALM/Myosin/TropC-like"/>
</dbReference>
<dbReference type="FunFam" id="1.10.238.10:FF:000001">
    <property type="entry name" value="Calmodulin 1"/>
    <property type="match status" value="1"/>
</dbReference>
<dbReference type="PROSITE" id="PS50222">
    <property type="entry name" value="EF_HAND_2"/>
    <property type="match status" value="2"/>
</dbReference>
<dbReference type="AlphaFoldDB" id="A0A7S0ZID2"/>
<gene>
    <name evidence="4" type="ORF">TOLI1172_LOCUS7178</name>
</gene>
<dbReference type="PANTHER" id="PTHR23048:SF59">
    <property type="entry name" value="EF-HAND SUPERFAMILY PROTEIN"/>
    <property type="match status" value="1"/>
</dbReference>
<dbReference type="PROSITE" id="PS00018">
    <property type="entry name" value="EF_HAND_1"/>
    <property type="match status" value="1"/>
</dbReference>
<dbReference type="SUPFAM" id="SSF47473">
    <property type="entry name" value="EF-hand"/>
    <property type="match status" value="1"/>
</dbReference>
<dbReference type="Gene3D" id="1.10.238.10">
    <property type="entry name" value="EF-hand"/>
    <property type="match status" value="2"/>
</dbReference>